<proteinExistence type="predicted"/>
<dbReference type="AlphaFoldDB" id="A0A812UZT7"/>
<feature type="region of interest" description="Disordered" evidence="1">
    <location>
        <begin position="191"/>
        <end position="230"/>
    </location>
</feature>
<reference evidence="2" key="1">
    <citation type="submission" date="2021-02" db="EMBL/GenBank/DDBJ databases">
        <authorList>
            <person name="Dougan E. K."/>
            <person name="Rhodes N."/>
            <person name="Thang M."/>
            <person name="Chan C."/>
        </authorList>
    </citation>
    <scope>NUCLEOTIDE SEQUENCE</scope>
</reference>
<evidence type="ECO:0000256" key="1">
    <source>
        <dbReference type="SAM" id="MobiDB-lite"/>
    </source>
</evidence>
<evidence type="ECO:0000313" key="2">
    <source>
        <dbReference type="EMBL" id="CAE7609464.1"/>
    </source>
</evidence>
<sequence length="245" mass="27279">MLADLRQRQDEERALHEWGPTVCQRLLAKSELVLFHLTPAVEGAKEVKLLCSVHVHDVNFLQVGTQEVYAHVLAASPCPDVSDLVAGDVRDSALPRVRLLCGNSESDATGQVASCLHLHGHLAQVYWDQMRRETWSANLRDWHEVVVSRAQLRAAAPQMSLATLDEAIHNIDIPADQRGFFNKPSDTAAARGYTRKTVGPSARTREEHEAEGDTYGRQGKKSKHKDLPSFQHKPLTDALLRAVLF</sequence>
<keyword evidence="3" id="KW-1185">Reference proteome</keyword>
<gene>
    <name evidence="2" type="ORF">SNAT2548_LOCUS34646</name>
</gene>
<accession>A0A812UZT7</accession>
<dbReference type="Proteomes" id="UP000604046">
    <property type="component" value="Unassembled WGS sequence"/>
</dbReference>
<comment type="caution">
    <text evidence="2">The sequence shown here is derived from an EMBL/GenBank/DDBJ whole genome shotgun (WGS) entry which is preliminary data.</text>
</comment>
<evidence type="ECO:0000313" key="3">
    <source>
        <dbReference type="Proteomes" id="UP000604046"/>
    </source>
</evidence>
<organism evidence="2 3">
    <name type="scientific">Symbiodinium natans</name>
    <dbReference type="NCBI Taxonomy" id="878477"/>
    <lineage>
        <taxon>Eukaryota</taxon>
        <taxon>Sar</taxon>
        <taxon>Alveolata</taxon>
        <taxon>Dinophyceae</taxon>
        <taxon>Suessiales</taxon>
        <taxon>Symbiodiniaceae</taxon>
        <taxon>Symbiodinium</taxon>
    </lineage>
</organism>
<name>A0A812UZT7_9DINO</name>
<protein>
    <submittedName>
        <fullName evidence="2">Uncharacterized protein</fullName>
    </submittedName>
</protein>
<dbReference type="EMBL" id="CAJNDS010002821">
    <property type="protein sequence ID" value="CAE7609464.1"/>
    <property type="molecule type" value="Genomic_DNA"/>
</dbReference>